<organism evidence="2 3">
    <name type="scientific">Citrus sinensis</name>
    <name type="common">Sweet orange</name>
    <name type="synonym">Citrus aurantium var. sinensis</name>
    <dbReference type="NCBI Taxonomy" id="2711"/>
    <lineage>
        <taxon>Eukaryota</taxon>
        <taxon>Viridiplantae</taxon>
        <taxon>Streptophyta</taxon>
        <taxon>Embryophyta</taxon>
        <taxon>Tracheophyta</taxon>
        <taxon>Spermatophyta</taxon>
        <taxon>Magnoliopsida</taxon>
        <taxon>eudicotyledons</taxon>
        <taxon>Gunneridae</taxon>
        <taxon>Pentapetalae</taxon>
        <taxon>rosids</taxon>
        <taxon>malvids</taxon>
        <taxon>Sapindales</taxon>
        <taxon>Rutaceae</taxon>
        <taxon>Aurantioideae</taxon>
        <taxon>Citrus</taxon>
    </lineage>
</organism>
<accession>A0A067EVG0</accession>
<reference evidence="2 3" key="1">
    <citation type="submission" date="2014-04" db="EMBL/GenBank/DDBJ databases">
        <authorList>
            <consortium name="International Citrus Genome Consortium"/>
            <person name="Gmitter F."/>
            <person name="Chen C."/>
            <person name="Farmerie W."/>
            <person name="Harkins T."/>
            <person name="Desany B."/>
            <person name="Mohiuddin M."/>
            <person name="Kodira C."/>
            <person name="Borodovsky M."/>
            <person name="Lomsadze A."/>
            <person name="Burns P."/>
            <person name="Jenkins J."/>
            <person name="Prochnik S."/>
            <person name="Shu S."/>
            <person name="Chapman J."/>
            <person name="Pitluck S."/>
            <person name="Schmutz J."/>
            <person name="Rokhsar D."/>
        </authorList>
    </citation>
    <scope>NUCLEOTIDE SEQUENCE</scope>
</reference>
<dbReference type="PANTHER" id="PTHR35708:SF3">
    <property type="entry name" value="GB|AAD25831.1"/>
    <property type="match status" value="1"/>
</dbReference>
<feature type="transmembrane region" description="Helical" evidence="1">
    <location>
        <begin position="33"/>
        <end position="52"/>
    </location>
</feature>
<proteinExistence type="predicted"/>
<keyword evidence="1" id="KW-0472">Membrane</keyword>
<dbReference type="PROSITE" id="PS51257">
    <property type="entry name" value="PROKAR_LIPOPROTEIN"/>
    <property type="match status" value="1"/>
</dbReference>
<dbReference type="PaxDb" id="2711-XP_006474898.1"/>
<dbReference type="EMBL" id="KK784942">
    <property type="protein sequence ID" value="KDO59093.1"/>
    <property type="molecule type" value="Genomic_DNA"/>
</dbReference>
<dbReference type="AlphaFoldDB" id="A0A067EVG0"/>
<dbReference type="OrthoDB" id="784738at2759"/>
<evidence type="ECO:0000256" key="1">
    <source>
        <dbReference type="SAM" id="Phobius"/>
    </source>
</evidence>
<feature type="transmembrane region" description="Helical" evidence="1">
    <location>
        <begin position="7"/>
        <end position="27"/>
    </location>
</feature>
<keyword evidence="1" id="KW-1133">Transmembrane helix</keyword>
<gene>
    <name evidence="2" type="ORF">CISIN_1g025924mg</name>
</gene>
<evidence type="ECO:0008006" key="4">
    <source>
        <dbReference type="Google" id="ProtNLM"/>
    </source>
</evidence>
<sequence>MGKLVKCQIFSLLICLALVLVPCLVLSCFLGFGLLSFIVTVSILILSTIYLVKFSRKQQQQQLTYVDEKAIQNENPMCDSVLENEPDDEKIEQVIENVARDKAAQESEVGFVHEPEDFPSDSDTIDHDSVSSENIELDWVRGNNIVGQNGLVISSGSVSEDDEDGLIEIAIPGSTDHSTCNLSEEEPRQKVRSNNLPDDFLPESFMRQQGLLEIFADVNEVNEEENLIEIDISMGSIKCPRFEIEA</sequence>
<keyword evidence="1" id="KW-0812">Transmembrane</keyword>
<protein>
    <recommendedName>
        <fullName evidence="4">Transmembrane protein</fullName>
    </recommendedName>
</protein>
<dbReference type="Proteomes" id="UP000027120">
    <property type="component" value="Unassembled WGS sequence"/>
</dbReference>
<dbReference type="PANTHER" id="PTHR35708">
    <property type="entry name" value="GB|AAD25831.1"/>
    <property type="match status" value="1"/>
</dbReference>
<dbReference type="eggNOG" id="ENOG502S98F">
    <property type="taxonomic scope" value="Eukaryota"/>
</dbReference>
<name>A0A067EVG0_CITSI</name>
<evidence type="ECO:0000313" key="3">
    <source>
        <dbReference type="Proteomes" id="UP000027120"/>
    </source>
</evidence>
<evidence type="ECO:0000313" key="2">
    <source>
        <dbReference type="EMBL" id="KDO59093.1"/>
    </source>
</evidence>
<keyword evidence="3" id="KW-1185">Reference proteome</keyword>
<dbReference type="KEGG" id="cit:102609854"/>